<accession>A0A9J5YY56</accession>
<gene>
    <name evidence="2" type="ORF">H5410_026265</name>
</gene>
<name>A0A9J5YY56_SOLCO</name>
<dbReference type="OrthoDB" id="10396991at2759"/>
<keyword evidence="3" id="KW-1185">Reference proteome</keyword>
<feature type="region of interest" description="Disordered" evidence="1">
    <location>
        <begin position="1"/>
        <end position="45"/>
    </location>
</feature>
<evidence type="ECO:0000313" key="3">
    <source>
        <dbReference type="Proteomes" id="UP000824120"/>
    </source>
</evidence>
<reference evidence="2 3" key="1">
    <citation type="submission" date="2020-09" db="EMBL/GenBank/DDBJ databases">
        <title>De no assembly of potato wild relative species, Solanum commersonii.</title>
        <authorList>
            <person name="Cho K."/>
        </authorList>
    </citation>
    <scope>NUCLEOTIDE SEQUENCE [LARGE SCALE GENOMIC DNA]</scope>
    <source>
        <strain evidence="2">LZ3.2</strain>
        <tissue evidence="2">Leaf</tissue>
    </source>
</reference>
<organism evidence="2 3">
    <name type="scientific">Solanum commersonii</name>
    <name type="common">Commerson's wild potato</name>
    <name type="synonym">Commerson's nightshade</name>
    <dbReference type="NCBI Taxonomy" id="4109"/>
    <lineage>
        <taxon>Eukaryota</taxon>
        <taxon>Viridiplantae</taxon>
        <taxon>Streptophyta</taxon>
        <taxon>Embryophyta</taxon>
        <taxon>Tracheophyta</taxon>
        <taxon>Spermatophyta</taxon>
        <taxon>Magnoliopsida</taxon>
        <taxon>eudicotyledons</taxon>
        <taxon>Gunneridae</taxon>
        <taxon>Pentapetalae</taxon>
        <taxon>asterids</taxon>
        <taxon>lamiids</taxon>
        <taxon>Solanales</taxon>
        <taxon>Solanaceae</taxon>
        <taxon>Solanoideae</taxon>
        <taxon>Solaneae</taxon>
        <taxon>Solanum</taxon>
    </lineage>
</organism>
<feature type="compositionally biased region" description="Basic residues" evidence="1">
    <location>
        <begin position="1"/>
        <end position="20"/>
    </location>
</feature>
<comment type="caution">
    <text evidence="2">The sequence shown here is derived from an EMBL/GenBank/DDBJ whole genome shotgun (WGS) entry which is preliminary data.</text>
</comment>
<protein>
    <submittedName>
        <fullName evidence="2">Uncharacterized protein</fullName>
    </submittedName>
</protein>
<dbReference type="Proteomes" id="UP000824120">
    <property type="component" value="Chromosome 5"/>
</dbReference>
<feature type="compositionally biased region" description="Basic and acidic residues" evidence="1">
    <location>
        <begin position="21"/>
        <end position="36"/>
    </location>
</feature>
<proteinExistence type="predicted"/>
<evidence type="ECO:0000256" key="1">
    <source>
        <dbReference type="SAM" id="MobiDB-lite"/>
    </source>
</evidence>
<dbReference type="EMBL" id="JACXVP010000005">
    <property type="protein sequence ID" value="KAG5604773.1"/>
    <property type="molecule type" value="Genomic_DNA"/>
</dbReference>
<sequence>MYKQKNHHVKKRILQRIRRNSRPENESSVRKERQEYRWSSNGYADREKNSYGKIVYEEEEDVDAEANNFIKWEHDKFNRAKLMSLKSFY</sequence>
<evidence type="ECO:0000313" key="2">
    <source>
        <dbReference type="EMBL" id="KAG5604773.1"/>
    </source>
</evidence>
<dbReference type="AlphaFoldDB" id="A0A9J5YY56"/>